<dbReference type="Proteomes" id="UP000675047">
    <property type="component" value="Unassembled WGS sequence"/>
</dbReference>
<keyword evidence="2" id="KW-1185">Reference proteome</keyword>
<dbReference type="RefSeq" id="WP_210665293.1">
    <property type="nucleotide sequence ID" value="NZ_JAGFBV010000004.1"/>
</dbReference>
<comment type="caution">
    <text evidence="1">The sequence shown here is derived from an EMBL/GenBank/DDBJ whole genome shotgun (WGS) entry which is preliminary data.</text>
</comment>
<dbReference type="AlphaFoldDB" id="A0A940X626"/>
<gene>
    <name evidence="1" type="ORF">J3495_04060</name>
</gene>
<dbReference type="Pfam" id="PF11042">
    <property type="entry name" value="DUF2750"/>
    <property type="match status" value="1"/>
</dbReference>
<evidence type="ECO:0000313" key="2">
    <source>
        <dbReference type="Proteomes" id="UP000675047"/>
    </source>
</evidence>
<dbReference type="InterPro" id="IPR021284">
    <property type="entry name" value="DUF2750"/>
</dbReference>
<evidence type="ECO:0000313" key="1">
    <source>
        <dbReference type="EMBL" id="MBP4137254.1"/>
    </source>
</evidence>
<proteinExistence type="predicted"/>
<dbReference type="EMBL" id="JAGFBV010000004">
    <property type="protein sequence ID" value="MBP4137254.1"/>
    <property type="molecule type" value="Genomic_DNA"/>
</dbReference>
<protein>
    <submittedName>
        <fullName evidence="1">DUF2750 domain-containing protein</fullName>
    </submittedName>
</protein>
<organism evidence="1 2">
    <name type="scientific">Flavobacterium geliluteum</name>
    <dbReference type="NCBI Taxonomy" id="2816120"/>
    <lineage>
        <taxon>Bacteria</taxon>
        <taxon>Pseudomonadati</taxon>
        <taxon>Bacteroidota</taxon>
        <taxon>Flavobacteriia</taxon>
        <taxon>Flavobacteriales</taxon>
        <taxon>Flavobacteriaceae</taxon>
        <taxon>Flavobacterium</taxon>
    </lineage>
</organism>
<accession>A0A940X626</accession>
<reference evidence="1 2" key="1">
    <citation type="submission" date="2021-03" db="EMBL/GenBank/DDBJ databases">
        <title>Flavobacterium Flabelliformis Sp. Nov. And Flavobacterium Geliluteum Sp. Nov., Two Novel Multidrug Resistant Psychrophilic Species Isolated From Antarctica.</title>
        <authorList>
            <person name="Kralova S."/>
            <person name="Busse H.J."/>
            <person name="Bezdicek M."/>
            <person name="Nykrynova M."/>
            <person name="Kroupova E."/>
            <person name="Krsek D."/>
            <person name="Sedlacek I."/>
        </authorList>
    </citation>
    <scope>NUCLEOTIDE SEQUENCE [LARGE SCALE GENOMIC DNA]</scope>
    <source>
        <strain evidence="1 2">P7388</strain>
    </source>
</reference>
<name>A0A940X626_9FLAO</name>
<sequence length="129" mass="15187">MNLNAIEIENISKLEPFKRYKYFIKKIADFEELWTLMDKNGHIALSEVDNNILVSFWTAEAFITSSLDENWKECVPLKISLDDFEEIFIPIIIENEYLINVFPVQGKSGFVVNISEFIRDLNEELENYE</sequence>